<dbReference type="PATRIC" id="fig|1398.22.peg.1452"/>
<sequence>MIAIRYFSKWQSVFFPWPLKKEKHICPNAFLLFLFFSSCFHSFT</sequence>
<accession>A0A133KTP9</accession>
<protein>
    <submittedName>
        <fullName evidence="1">Uncharacterized protein</fullName>
    </submittedName>
</protein>
<dbReference type="AlphaFoldDB" id="A0A133KTP9"/>
<name>A0A133KTP9_HEYCO</name>
<organism evidence="1 2">
    <name type="scientific">Heyndrickxia coagulans</name>
    <name type="common">Weizmannia coagulans</name>
    <dbReference type="NCBI Taxonomy" id="1398"/>
    <lineage>
        <taxon>Bacteria</taxon>
        <taxon>Bacillati</taxon>
        <taxon>Bacillota</taxon>
        <taxon>Bacilli</taxon>
        <taxon>Bacillales</taxon>
        <taxon>Bacillaceae</taxon>
        <taxon>Heyndrickxia</taxon>
    </lineage>
</organism>
<evidence type="ECO:0000313" key="2">
    <source>
        <dbReference type="Proteomes" id="UP000070376"/>
    </source>
</evidence>
<reference evidence="2" key="1">
    <citation type="submission" date="2016-01" db="EMBL/GenBank/DDBJ databases">
        <authorList>
            <person name="Mitreva M."/>
            <person name="Pepin K.H."/>
            <person name="Mihindukulasuriya K.A."/>
            <person name="Fulton R."/>
            <person name="Fronick C."/>
            <person name="O'Laughlin M."/>
            <person name="Miner T."/>
            <person name="Herter B."/>
            <person name="Rosa B.A."/>
            <person name="Cordes M."/>
            <person name="Tomlinson C."/>
            <person name="Wollam A."/>
            <person name="Palsikar V.B."/>
            <person name="Mardis E.R."/>
            <person name="Wilson R.K."/>
        </authorList>
    </citation>
    <scope>NUCLEOTIDE SEQUENCE [LARGE SCALE GENOMIC DNA]</scope>
    <source>
        <strain evidence="2">GED7749B</strain>
    </source>
</reference>
<comment type="caution">
    <text evidence="1">The sequence shown here is derived from an EMBL/GenBank/DDBJ whole genome shotgun (WGS) entry which is preliminary data.</text>
</comment>
<gene>
    <name evidence="1" type="ORF">HMPREF3213_01443</name>
</gene>
<evidence type="ECO:0000313" key="1">
    <source>
        <dbReference type="EMBL" id="KWZ82958.1"/>
    </source>
</evidence>
<dbReference type="EMBL" id="LRPN01000047">
    <property type="protein sequence ID" value="KWZ82958.1"/>
    <property type="molecule type" value="Genomic_DNA"/>
</dbReference>
<dbReference type="Proteomes" id="UP000070376">
    <property type="component" value="Unassembled WGS sequence"/>
</dbReference>
<proteinExistence type="predicted"/>